<name>A0A1V5SDJ2_9BACT</name>
<dbReference type="InterPro" id="IPR042175">
    <property type="entry name" value="Cell/Rod_MreC_2"/>
</dbReference>
<dbReference type="PANTHER" id="PTHR34138:SF1">
    <property type="entry name" value="CELL SHAPE-DETERMINING PROTEIN MREC"/>
    <property type="match status" value="1"/>
</dbReference>
<evidence type="ECO:0000256" key="2">
    <source>
        <dbReference type="ARBA" id="ARBA00013855"/>
    </source>
</evidence>
<protein>
    <recommendedName>
        <fullName evidence="2">Cell shape-determining protein MreC</fullName>
    </recommendedName>
    <alternativeName>
        <fullName evidence="4">Cell shape protein MreC</fullName>
    </alternativeName>
</protein>
<proteinExistence type="inferred from homology"/>
<dbReference type="InterPro" id="IPR055342">
    <property type="entry name" value="MreC_beta-barrel_core"/>
</dbReference>
<dbReference type="InterPro" id="IPR007221">
    <property type="entry name" value="MreC"/>
</dbReference>
<comment type="caution">
    <text evidence="7">The sequence shown here is derived from an EMBL/GenBank/DDBJ whole genome shotgun (WGS) entry which is preliminary data.</text>
</comment>
<evidence type="ECO:0000259" key="6">
    <source>
        <dbReference type="Pfam" id="PF04085"/>
    </source>
</evidence>
<dbReference type="AlphaFoldDB" id="A0A1V5SDJ2"/>
<feature type="coiled-coil region" evidence="5">
    <location>
        <begin position="45"/>
        <end position="72"/>
    </location>
</feature>
<dbReference type="EMBL" id="MWBO01000028">
    <property type="protein sequence ID" value="OQA52590.1"/>
    <property type="molecule type" value="Genomic_DNA"/>
</dbReference>
<gene>
    <name evidence="7" type="primary">mreC</name>
    <name evidence="7" type="ORF">BWY43_00461</name>
</gene>
<feature type="domain" description="Rod shape-determining protein MreC beta-barrel core" evidence="6">
    <location>
        <begin position="96"/>
        <end position="239"/>
    </location>
</feature>
<evidence type="ECO:0000256" key="4">
    <source>
        <dbReference type="ARBA" id="ARBA00032089"/>
    </source>
</evidence>
<dbReference type="PIRSF" id="PIRSF038471">
    <property type="entry name" value="MreC"/>
    <property type="match status" value="1"/>
</dbReference>
<accession>A0A1V5SDJ2</accession>
<dbReference type="InterPro" id="IPR042177">
    <property type="entry name" value="Cell/Rod_1"/>
</dbReference>
<keyword evidence="5" id="KW-0175">Coiled coil</keyword>
<dbReference type="GO" id="GO:0008360">
    <property type="term" value="P:regulation of cell shape"/>
    <property type="evidence" value="ECO:0007669"/>
    <property type="project" value="UniProtKB-KW"/>
</dbReference>
<dbReference type="Pfam" id="PF04085">
    <property type="entry name" value="MreC"/>
    <property type="match status" value="1"/>
</dbReference>
<dbReference type="Proteomes" id="UP000485367">
    <property type="component" value="Unassembled WGS sequence"/>
</dbReference>
<sequence>MLFILYRIWSLPFEIFTSKVILPSSRVVADTVDRALYPIRFIGELNLLYKKNKELEAQNAQLKSQIVAMQERDVLNQQVLSEQNLDLNYEKLFARIISRTPQNFNRSIIVDKGSSDGVKVSDAVLSNGFLIGQVKKVEEKTSEVVLITNHNYLTPSILDTSRETGMIQGSLEGLVMTDVPAWVEVSLGEKVLTSGLGGDLPKGLLIGEVAESKKGTGLFQDIKIKSPFALSGVEVITILANEQ</sequence>
<evidence type="ECO:0000256" key="3">
    <source>
        <dbReference type="ARBA" id="ARBA00022960"/>
    </source>
</evidence>
<evidence type="ECO:0000256" key="1">
    <source>
        <dbReference type="ARBA" id="ARBA00009369"/>
    </source>
</evidence>
<evidence type="ECO:0000313" key="7">
    <source>
        <dbReference type="EMBL" id="OQA52590.1"/>
    </source>
</evidence>
<organism evidence="7">
    <name type="scientific">candidate division WS2 bacterium ADurb.Bin280</name>
    <dbReference type="NCBI Taxonomy" id="1852829"/>
    <lineage>
        <taxon>Bacteria</taxon>
        <taxon>candidate division WS2</taxon>
    </lineage>
</organism>
<reference evidence="7" key="1">
    <citation type="submission" date="2017-02" db="EMBL/GenBank/DDBJ databases">
        <title>Delving into the versatile metabolic prowess of the omnipresent phylum Bacteroidetes.</title>
        <authorList>
            <person name="Nobu M.K."/>
            <person name="Mei R."/>
            <person name="Narihiro T."/>
            <person name="Kuroda K."/>
            <person name="Liu W.-T."/>
        </authorList>
    </citation>
    <scope>NUCLEOTIDE SEQUENCE</scope>
    <source>
        <strain evidence="7">ADurb.Bin280</strain>
    </source>
</reference>
<evidence type="ECO:0000256" key="5">
    <source>
        <dbReference type="SAM" id="Coils"/>
    </source>
</evidence>
<dbReference type="GO" id="GO:0005886">
    <property type="term" value="C:plasma membrane"/>
    <property type="evidence" value="ECO:0007669"/>
    <property type="project" value="TreeGrafter"/>
</dbReference>
<comment type="similarity">
    <text evidence="1">Belongs to the MreC family.</text>
</comment>
<keyword evidence="3" id="KW-0133">Cell shape</keyword>
<dbReference type="PANTHER" id="PTHR34138">
    <property type="entry name" value="CELL SHAPE-DETERMINING PROTEIN MREC"/>
    <property type="match status" value="1"/>
</dbReference>
<dbReference type="Gene3D" id="2.40.10.340">
    <property type="entry name" value="Rod shape-determining protein MreC, domain 1"/>
    <property type="match status" value="1"/>
</dbReference>
<dbReference type="Gene3D" id="2.40.10.350">
    <property type="entry name" value="Rod shape-determining protein MreC, domain 2"/>
    <property type="match status" value="1"/>
</dbReference>